<accession>A0A7S4J4Z4</accession>
<keyword evidence="2" id="KW-0732">Signal</keyword>
<reference evidence="3" key="1">
    <citation type="submission" date="2021-01" db="EMBL/GenBank/DDBJ databases">
        <authorList>
            <person name="Corre E."/>
            <person name="Pelletier E."/>
            <person name="Niang G."/>
            <person name="Scheremetjew M."/>
            <person name="Finn R."/>
            <person name="Kale V."/>
            <person name="Holt S."/>
            <person name="Cochrane G."/>
            <person name="Meng A."/>
            <person name="Brown T."/>
            <person name="Cohen L."/>
        </authorList>
    </citation>
    <scope>NUCLEOTIDE SEQUENCE</scope>
    <source>
        <strain evidence="3">Isolate 1302-5</strain>
    </source>
</reference>
<proteinExistence type="predicted"/>
<name>A0A7S4J4Z4_9STRA</name>
<sequence length="208" mass="22757">MTSNSRLTGWLLSAMLAALFLAPSSAFSSLQTLRADAAFVTRLFMSTTTAPPPPKTDRRTSTETDRRTRTGGGTDFDDIVRYNDSPLEYLEDEWSTRDPEDPFHILLMGSTFSKSRITVSYVAGSLSYVLSMPEEEGVNHASFAKEEGMSCLGTWKREECLELGRQLQLRDLQCRVVPFCEGGGRGWQARDASGAGASSGGAEFGGFQ</sequence>
<evidence type="ECO:0000256" key="1">
    <source>
        <dbReference type="SAM" id="MobiDB-lite"/>
    </source>
</evidence>
<evidence type="ECO:0000256" key="2">
    <source>
        <dbReference type="SAM" id="SignalP"/>
    </source>
</evidence>
<feature type="compositionally biased region" description="Basic and acidic residues" evidence="1">
    <location>
        <begin position="55"/>
        <end position="68"/>
    </location>
</feature>
<feature type="region of interest" description="Disordered" evidence="1">
    <location>
        <begin position="46"/>
        <end position="75"/>
    </location>
</feature>
<organism evidence="3">
    <name type="scientific">Odontella aurita</name>
    <dbReference type="NCBI Taxonomy" id="265563"/>
    <lineage>
        <taxon>Eukaryota</taxon>
        <taxon>Sar</taxon>
        <taxon>Stramenopiles</taxon>
        <taxon>Ochrophyta</taxon>
        <taxon>Bacillariophyta</taxon>
        <taxon>Mediophyceae</taxon>
        <taxon>Biddulphiophycidae</taxon>
        <taxon>Eupodiscales</taxon>
        <taxon>Odontellaceae</taxon>
        <taxon>Odontella</taxon>
    </lineage>
</organism>
<dbReference type="EMBL" id="HBKQ01031822">
    <property type="protein sequence ID" value="CAE2251739.1"/>
    <property type="molecule type" value="Transcribed_RNA"/>
</dbReference>
<dbReference type="AlphaFoldDB" id="A0A7S4J4Z4"/>
<feature type="signal peptide" evidence="2">
    <location>
        <begin position="1"/>
        <end position="26"/>
    </location>
</feature>
<evidence type="ECO:0000313" key="3">
    <source>
        <dbReference type="EMBL" id="CAE2251739.1"/>
    </source>
</evidence>
<feature type="chain" id="PRO_5031262405" evidence="2">
    <location>
        <begin position="27"/>
        <end position="208"/>
    </location>
</feature>
<protein>
    <submittedName>
        <fullName evidence="3">Uncharacterized protein</fullName>
    </submittedName>
</protein>
<gene>
    <name evidence="3" type="ORF">OAUR00152_LOCUS21685</name>
</gene>